<feature type="binding site" evidence="3">
    <location>
        <position position="115"/>
    </location>
    <ligand>
        <name>Mn(2+)</name>
        <dbReference type="ChEBI" id="CHEBI:29035"/>
        <label>2</label>
    </ligand>
</feature>
<reference evidence="6" key="1">
    <citation type="submission" date="2017-10" db="EMBL/GenBank/DDBJ databases">
        <authorList>
            <person name="Gaisin V.A."/>
            <person name="Rysina M.S."/>
            <person name="Grouzdev D.S."/>
        </authorList>
    </citation>
    <scope>NUCLEOTIDE SEQUENCE [LARGE SCALE GENOMIC DNA]</scope>
    <source>
        <strain evidence="6">V1</strain>
    </source>
</reference>
<keyword evidence="3" id="KW-0479">Metal-binding</keyword>
<dbReference type="InterPro" id="IPR002933">
    <property type="entry name" value="Peptidase_M20"/>
</dbReference>
<evidence type="ECO:0000256" key="3">
    <source>
        <dbReference type="PIRSR" id="PIRSR005962-1"/>
    </source>
</evidence>
<comment type="caution">
    <text evidence="5">The sequence shown here is derived from an EMBL/GenBank/DDBJ whole genome shotgun (WGS) entry which is preliminary data.</text>
</comment>
<dbReference type="Gene3D" id="3.30.70.360">
    <property type="match status" value="1"/>
</dbReference>
<proteinExistence type="inferred from homology"/>
<dbReference type="Pfam" id="PF01546">
    <property type="entry name" value="Peptidase_M20"/>
    <property type="match status" value="1"/>
</dbReference>
<keyword evidence="2 5" id="KW-0378">Hydrolase</keyword>
<dbReference type="GO" id="GO:0016787">
    <property type="term" value="F:hydrolase activity"/>
    <property type="evidence" value="ECO:0007669"/>
    <property type="project" value="UniProtKB-KW"/>
</dbReference>
<comment type="similarity">
    <text evidence="1">Belongs to the peptidase M20 family.</text>
</comment>
<name>A0A317T8H9_9CHLB</name>
<keyword evidence="6" id="KW-1185">Reference proteome</keyword>
<gene>
    <name evidence="5" type="ORF">CR164_00355</name>
</gene>
<dbReference type="EMBL" id="PDNZ01000001">
    <property type="protein sequence ID" value="PWW83049.1"/>
    <property type="molecule type" value="Genomic_DNA"/>
</dbReference>
<dbReference type="CDD" id="cd03886">
    <property type="entry name" value="M20_Acy1"/>
    <property type="match status" value="1"/>
</dbReference>
<feature type="binding site" evidence="3">
    <location>
        <position position="113"/>
    </location>
    <ligand>
        <name>Mn(2+)</name>
        <dbReference type="ChEBI" id="CHEBI:29035"/>
        <label>2</label>
    </ligand>
</feature>
<evidence type="ECO:0000259" key="4">
    <source>
        <dbReference type="Pfam" id="PF07687"/>
    </source>
</evidence>
<feature type="domain" description="Peptidase M20 dimerisation" evidence="4">
    <location>
        <begin position="201"/>
        <end position="295"/>
    </location>
</feature>
<dbReference type="AlphaFoldDB" id="A0A317T8H9"/>
<dbReference type="RefSeq" id="WP_110021933.1">
    <property type="nucleotide sequence ID" value="NZ_PDNZ01000001.1"/>
</dbReference>
<dbReference type="Pfam" id="PF07687">
    <property type="entry name" value="M20_dimer"/>
    <property type="match status" value="1"/>
</dbReference>
<protein>
    <submittedName>
        <fullName evidence="5">Amidohydrolase</fullName>
    </submittedName>
</protein>
<feature type="binding site" evidence="3">
    <location>
        <position position="176"/>
    </location>
    <ligand>
        <name>Mn(2+)</name>
        <dbReference type="ChEBI" id="CHEBI:29035"/>
        <label>2</label>
    </ligand>
</feature>
<dbReference type="SUPFAM" id="SSF55031">
    <property type="entry name" value="Bacterial exopeptidase dimerisation domain"/>
    <property type="match status" value="1"/>
</dbReference>
<feature type="binding site" evidence="3">
    <location>
        <position position="149"/>
    </location>
    <ligand>
        <name>Mn(2+)</name>
        <dbReference type="ChEBI" id="CHEBI:29035"/>
        <label>2</label>
    </ligand>
</feature>
<dbReference type="InterPro" id="IPR036264">
    <property type="entry name" value="Bact_exopeptidase_dim_dom"/>
</dbReference>
<dbReference type="Proteomes" id="UP000246278">
    <property type="component" value="Unassembled WGS sequence"/>
</dbReference>
<dbReference type="InterPro" id="IPR011650">
    <property type="entry name" value="Peptidase_M20_dimer"/>
</dbReference>
<dbReference type="OrthoDB" id="9776731at2"/>
<dbReference type="SUPFAM" id="SSF53187">
    <property type="entry name" value="Zn-dependent exopeptidases"/>
    <property type="match status" value="1"/>
</dbReference>
<dbReference type="GO" id="GO:0046872">
    <property type="term" value="F:metal ion binding"/>
    <property type="evidence" value="ECO:0007669"/>
    <property type="project" value="UniProtKB-KW"/>
</dbReference>
<dbReference type="FunFam" id="3.30.70.360:FF:000014">
    <property type="entry name" value="N-acyl-L-amino acid amidohydrolase"/>
    <property type="match status" value="1"/>
</dbReference>
<dbReference type="NCBIfam" id="TIGR01891">
    <property type="entry name" value="amidohydrolases"/>
    <property type="match status" value="1"/>
</dbReference>
<evidence type="ECO:0000313" key="6">
    <source>
        <dbReference type="Proteomes" id="UP000246278"/>
    </source>
</evidence>
<keyword evidence="3" id="KW-0464">Manganese</keyword>
<dbReference type="PIRSF" id="PIRSF005962">
    <property type="entry name" value="Pept_M20D_amidohydro"/>
    <property type="match status" value="1"/>
</dbReference>
<dbReference type="Gene3D" id="3.40.630.10">
    <property type="entry name" value="Zn peptidases"/>
    <property type="match status" value="1"/>
</dbReference>
<evidence type="ECO:0000256" key="2">
    <source>
        <dbReference type="ARBA" id="ARBA00022801"/>
    </source>
</evidence>
<dbReference type="InterPro" id="IPR017439">
    <property type="entry name" value="Amidohydrolase"/>
</dbReference>
<dbReference type="PANTHER" id="PTHR11014:SF63">
    <property type="entry name" value="METALLOPEPTIDASE, PUTATIVE (AFU_ORTHOLOGUE AFUA_6G09600)-RELATED"/>
    <property type="match status" value="1"/>
</dbReference>
<feature type="binding site" evidence="3">
    <location>
        <position position="376"/>
    </location>
    <ligand>
        <name>Mn(2+)</name>
        <dbReference type="ChEBI" id="CHEBI:29035"/>
        <label>2</label>
    </ligand>
</feature>
<dbReference type="PANTHER" id="PTHR11014">
    <property type="entry name" value="PEPTIDASE M20 FAMILY MEMBER"/>
    <property type="match status" value="1"/>
</dbReference>
<evidence type="ECO:0000313" key="5">
    <source>
        <dbReference type="EMBL" id="PWW83049.1"/>
    </source>
</evidence>
<accession>A0A317T8H9</accession>
<evidence type="ECO:0000256" key="1">
    <source>
        <dbReference type="ARBA" id="ARBA00006153"/>
    </source>
</evidence>
<organism evidence="5 6">
    <name type="scientific">Prosthecochloris marina</name>
    <dbReference type="NCBI Taxonomy" id="2017681"/>
    <lineage>
        <taxon>Bacteria</taxon>
        <taxon>Pseudomonadati</taxon>
        <taxon>Chlorobiota</taxon>
        <taxon>Chlorobiia</taxon>
        <taxon>Chlorobiales</taxon>
        <taxon>Chlorobiaceae</taxon>
        <taxon>Prosthecochloris</taxon>
    </lineage>
</organism>
<comment type="cofactor">
    <cofactor evidence="3">
        <name>Mn(2+)</name>
        <dbReference type="ChEBI" id="CHEBI:29035"/>
    </cofactor>
    <text evidence="3">The Mn(2+) ion enhances activity.</text>
</comment>
<sequence length="410" mass="44678">MFDNSLFIVEKIRKRVDELYPEIVGIRREIHRHPELSFQEFRTTALIRDYLLKLGLKVEHDFLDTGVVALLEGGGSDKASSLVALRADIDALPLQEENTHDFCSREQGRMHACGHDMHTAILLGTAAVLSEIREKLPGNVLFIFQPAEEKAPGGAKLLIDAGLFQEYDPSAVFALHCFPDIPAGKVALHEGGVMAAADELYITVYGEGGHASAPHKAADPILAAAHIITAVQHLVSRVTSPYEPVVVSLCSIKGGNATNVIPGKVAISGTLRAMNEGVRAQIQERLRETVEHVAKGLGCRAELEIVKGYPVVVNDPETTRALRESLVDYFGMKDVVECEPSMTAEDFSNYLQYCPGVFMKLGTGRNVAGKKDMFLHSPFFDPDESSIATGMGAMSYAAFSWLTSINNAQQ</sequence>